<reference evidence="4 5" key="1">
    <citation type="submission" date="2018-06" db="EMBL/GenBank/DDBJ databases">
        <title>Genomic Encyclopedia of Type Strains, Phase IV (KMG-IV): sequencing the most valuable type-strain genomes for metagenomic binning, comparative biology and taxonomic classification.</title>
        <authorList>
            <person name="Goeker M."/>
        </authorList>
    </citation>
    <scope>NUCLEOTIDE SEQUENCE [LARGE SCALE GENOMIC DNA]</scope>
    <source>
        <strain evidence="4 5">DSM 44599</strain>
    </source>
</reference>
<dbReference type="EMBL" id="QNRE01000002">
    <property type="protein sequence ID" value="RBO94181.1"/>
    <property type="molecule type" value="Genomic_DNA"/>
</dbReference>
<sequence length="203" mass="21543">MDTTGLPRSFGAHLPEWVLEEIAATPATLRTDADRMALVHRLAARNPLEGSGGPFAALVVDSDTGALVSAGVNLVLASGLSVAHAEVTALSLAQARVGGWDLGAAGAPRRELVVNWRPCAQCYGAVLWSGIRRLVIAGEGPELEQLTGFDEGPMREDWAEQLRLRGVEVVTGVRRAEALEVFAEYGRMTVERGLTVYNARGAG</sequence>
<dbReference type="InterPro" id="IPR002125">
    <property type="entry name" value="CMP_dCMP_dom"/>
</dbReference>
<evidence type="ECO:0000313" key="5">
    <source>
        <dbReference type="Proteomes" id="UP000252586"/>
    </source>
</evidence>
<evidence type="ECO:0000313" key="4">
    <source>
        <dbReference type="EMBL" id="RBO94181.1"/>
    </source>
</evidence>
<organism evidence="4 5">
    <name type="scientific">Nocardia puris</name>
    <dbReference type="NCBI Taxonomy" id="208602"/>
    <lineage>
        <taxon>Bacteria</taxon>
        <taxon>Bacillati</taxon>
        <taxon>Actinomycetota</taxon>
        <taxon>Actinomycetes</taxon>
        <taxon>Mycobacteriales</taxon>
        <taxon>Nocardiaceae</taxon>
        <taxon>Nocardia</taxon>
    </lineage>
</organism>
<evidence type="ECO:0000256" key="1">
    <source>
        <dbReference type="ARBA" id="ARBA00022723"/>
    </source>
</evidence>
<dbReference type="PROSITE" id="PS00903">
    <property type="entry name" value="CYT_DCMP_DEAMINASES_1"/>
    <property type="match status" value="1"/>
</dbReference>
<name>A0A366DVQ3_9NOCA</name>
<dbReference type="CDD" id="cd01285">
    <property type="entry name" value="nucleoside_deaminase"/>
    <property type="match status" value="1"/>
</dbReference>
<dbReference type="Pfam" id="PF00383">
    <property type="entry name" value="dCMP_cyt_deam_1"/>
    <property type="match status" value="1"/>
</dbReference>
<dbReference type="RefSeq" id="WP_067501198.1">
    <property type="nucleotide sequence ID" value="NZ_CP107943.1"/>
</dbReference>
<accession>A0A366DVQ3</accession>
<dbReference type="Gene3D" id="3.40.140.10">
    <property type="entry name" value="Cytidine Deaminase, domain 2"/>
    <property type="match status" value="1"/>
</dbReference>
<gene>
    <name evidence="4" type="ORF">DFR74_102604</name>
</gene>
<proteinExistence type="predicted"/>
<dbReference type="PROSITE" id="PS51747">
    <property type="entry name" value="CYT_DCMP_DEAMINASES_2"/>
    <property type="match status" value="1"/>
</dbReference>
<comment type="caution">
    <text evidence="4">The sequence shown here is derived from an EMBL/GenBank/DDBJ whole genome shotgun (WGS) entry which is preliminary data.</text>
</comment>
<dbReference type="AlphaFoldDB" id="A0A366DVQ3"/>
<dbReference type="SUPFAM" id="SSF53927">
    <property type="entry name" value="Cytidine deaminase-like"/>
    <property type="match status" value="1"/>
</dbReference>
<evidence type="ECO:0000259" key="3">
    <source>
        <dbReference type="PROSITE" id="PS51747"/>
    </source>
</evidence>
<feature type="domain" description="CMP/dCMP-type deaminase" evidence="3">
    <location>
        <begin position="30"/>
        <end position="151"/>
    </location>
</feature>
<evidence type="ECO:0000256" key="2">
    <source>
        <dbReference type="ARBA" id="ARBA00022833"/>
    </source>
</evidence>
<dbReference type="GO" id="GO:0016787">
    <property type="term" value="F:hydrolase activity"/>
    <property type="evidence" value="ECO:0007669"/>
    <property type="project" value="InterPro"/>
</dbReference>
<dbReference type="InterPro" id="IPR016193">
    <property type="entry name" value="Cytidine_deaminase-like"/>
</dbReference>
<keyword evidence="2" id="KW-0862">Zinc</keyword>
<dbReference type="GO" id="GO:0008270">
    <property type="term" value="F:zinc ion binding"/>
    <property type="evidence" value="ECO:0007669"/>
    <property type="project" value="InterPro"/>
</dbReference>
<dbReference type="InterPro" id="IPR016192">
    <property type="entry name" value="APOBEC/CMP_deaminase_Zn-bd"/>
</dbReference>
<dbReference type="Proteomes" id="UP000252586">
    <property type="component" value="Unassembled WGS sequence"/>
</dbReference>
<keyword evidence="5" id="KW-1185">Reference proteome</keyword>
<dbReference type="STRING" id="1210090.GCA_001613185_00019"/>
<protein>
    <submittedName>
        <fullName evidence="4">Cytidine/deoxycytidylate deaminase-like protein</fullName>
    </submittedName>
</protein>
<keyword evidence="1" id="KW-0479">Metal-binding</keyword>